<proteinExistence type="predicted"/>
<name>A0AAN9UG50_9PEZI</name>
<evidence type="ECO:0000313" key="2">
    <source>
        <dbReference type="Proteomes" id="UP001320420"/>
    </source>
</evidence>
<protein>
    <submittedName>
        <fullName evidence="1">Sister chromatid cohesion protein 2</fullName>
    </submittedName>
</protein>
<keyword evidence="2" id="KW-1185">Reference proteome</keyword>
<comment type="caution">
    <text evidence="1">The sequence shown here is derived from an EMBL/GenBank/DDBJ whole genome shotgun (WGS) entry which is preliminary data.</text>
</comment>
<evidence type="ECO:0000313" key="1">
    <source>
        <dbReference type="EMBL" id="KAK7747684.1"/>
    </source>
</evidence>
<gene>
    <name evidence="1" type="primary">SCC2_2</name>
    <name evidence="1" type="ORF">SLS62_008929</name>
</gene>
<accession>A0AAN9UG50</accession>
<organism evidence="1 2">
    <name type="scientific">Diatrype stigma</name>
    <dbReference type="NCBI Taxonomy" id="117547"/>
    <lineage>
        <taxon>Eukaryota</taxon>
        <taxon>Fungi</taxon>
        <taxon>Dikarya</taxon>
        <taxon>Ascomycota</taxon>
        <taxon>Pezizomycotina</taxon>
        <taxon>Sordariomycetes</taxon>
        <taxon>Xylariomycetidae</taxon>
        <taxon>Xylariales</taxon>
        <taxon>Diatrypaceae</taxon>
        <taxon>Diatrype</taxon>
    </lineage>
</organism>
<dbReference type="EMBL" id="JAKJXP020000088">
    <property type="protein sequence ID" value="KAK7747684.1"/>
    <property type="molecule type" value="Genomic_DNA"/>
</dbReference>
<dbReference type="Proteomes" id="UP001320420">
    <property type="component" value="Unassembled WGS sequence"/>
</dbReference>
<dbReference type="AlphaFoldDB" id="A0AAN9UG50"/>
<reference evidence="1 2" key="1">
    <citation type="submission" date="2024-02" db="EMBL/GenBank/DDBJ databases">
        <title>De novo assembly and annotation of 12 fungi associated with fruit tree decline syndrome in Ontario, Canada.</title>
        <authorList>
            <person name="Sulman M."/>
            <person name="Ellouze W."/>
            <person name="Ilyukhin E."/>
        </authorList>
    </citation>
    <scope>NUCLEOTIDE SEQUENCE [LARGE SCALE GENOMIC DNA]</scope>
    <source>
        <strain evidence="1 2">M11/M66-122</strain>
    </source>
</reference>
<sequence>MISKALPSFHTHIITNPTIGSGPLAPSVSDLVSRDDLDALNREAGNPNQSKRLEGSLEFVQNLLKAQKITDL</sequence>